<evidence type="ECO:0000313" key="5">
    <source>
        <dbReference type="Proteomes" id="UP000216001"/>
    </source>
</evidence>
<comment type="caution">
    <text evidence="4">The sequence shown here is derived from an EMBL/GenBank/DDBJ whole genome shotgun (WGS) entry which is preliminary data.</text>
</comment>
<dbReference type="PROSITE" id="PS51063">
    <property type="entry name" value="HTH_CRP_2"/>
    <property type="match status" value="1"/>
</dbReference>
<dbReference type="InterPro" id="IPR036390">
    <property type="entry name" value="WH_DNA-bd_sf"/>
</dbReference>
<dbReference type="Pfam" id="PF00027">
    <property type="entry name" value="cNMP_binding"/>
    <property type="match status" value="1"/>
</dbReference>
<dbReference type="InterPro" id="IPR012318">
    <property type="entry name" value="HTH_CRP"/>
</dbReference>
<proteinExistence type="predicted"/>
<organism evidence="4 5">
    <name type="scientific">Providencia rettgeri</name>
    <dbReference type="NCBI Taxonomy" id="587"/>
    <lineage>
        <taxon>Bacteria</taxon>
        <taxon>Pseudomonadati</taxon>
        <taxon>Pseudomonadota</taxon>
        <taxon>Gammaproteobacteria</taxon>
        <taxon>Enterobacterales</taxon>
        <taxon>Morganellaceae</taxon>
        <taxon>Providencia</taxon>
    </lineage>
</organism>
<evidence type="ECO:0000256" key="1">
    <source>
        <dbReference type="ARBA" id="ARBA00023015"/>
    </source>
</evidence>
<reference evidence="4 5" key="1">
    <citation type="submission" date="2017-07" db="EMBL/GenBank/DDBJ databases">
        <title>blaIMP-27 on transferable plasmids in Proteus mirabilis and Providencia rettgeri.</title>
        <authorList>
            <person name="Potter R."/>
        </authorList>
    </citation>
    <scope>NUCLEOTIDE SEQUENCE [LARGE SCALE GENOMIC DNA]</scope>
    <source>
        <strain evidence="4 5">PR1</strain>
    </source>
</reference>
<dbReference type="Pfam" id="PF13545">
    <property type="entry name" value="HTH_Crp_2"/>
    <property type="match status" value="1"/>
</dbReference>
<dbReference type="STRING" id="587.RB151_039200"/>
<keyword evidence="3" id="KW-0804">Transcription</keyword>
<sequence length="256" mass="28707">MIKLANHAGSIQMNIAVQNSQLVLTHENILEILKTNSWFSNLPDYLISILMTCATLRFYPDGEMVHYQGDPARGLYAVIQGSVKVSSISSDGRECVFRYLSPGNWFGEIAMLDKSARTHDAKAISPTILLTISPKDLTMILEKHPVFYQFLNILLCKVIRNAFTIINDSALLSVSARLAKRLLSLAEGYGEPHEKGIQLSLYLTQDDLATIINTTRQTINKRLVAWEKLGWIDAKYGKIILVNLPALKQISEDDEE</sequence>
<dbReference type="PROSITE" id="PS50042">
    <property type="entry name" value="CNMP_BINDING_3"/>
    <property type="match status" value="1"/>
</dbReference>
<dbReference type="GO" id="GO:0003677">
    <property type="term" value="F:DNA binding"/>
    <property type="evidence" value="ECO:0007669"/>
    <property type="project" value="UniProtKB-KW"/>
</dbReference>
<gene>
    <name evidence="4" type="ORF">CHI95_10335</name>
</gene>
<dbReference type="PANTHER" id="PTHR24567">
    <property type="entry name" value="CRP FAMILY TRANSCRIPTIONAL REGULATORY PROTEIN"/>
    <property type="match status" value="1"/>
</dbReference>
<dbReference type="SUPFAM" id="SSF51206">
    <property type="entry name" value="cAMP-binding domain-like"/>
    <property type="match status" value="1"/>
</dbReference>
<dbReference type="Gene3D" id="2.60.120.10">
    <property type="entry name" value="Jelly Rolls"/>
    <property type="match status" value="1"/>
</dbReference>
<dbReference type="GO" id="GO:0005829">
    <property type="term" value="C:cytosol"/>
    <property type="evidence" value="ECO:0007669"/>
    <property type="project" value="TreeGrafter"/>
</dbReference>
<dbReference type="InterPro" id="IPR050397">
    <property type="entry name" value="Env_Response_Regulators"/>
</dbReference>
<dbReference type="CDD" id="cd00038">
    <property type="entry name" value="CAP_ED"/>
    <property type="match status" value="1"/>
</dbReference>
<keyword evidence="1" id="KW-0805">Transcription regulation</keyword>
<evidence type="ECO:0000256" key="3">
    <source>
        <dbReference type="ARBA" id="ARBA00023163"/>
    </source>
</evidence>
<dbReference type="SUPFAM" id="SSF46785">
    <property type="entry name" value="Winged helix' DNA-binding domain"/>
    <property type="match status" value="1"/>
</dbReference>
<dbReference type="Proteomes" id="UP000216001">
    <property type="component" value="Unassembled WGS sequence"/>
</dbReference>
<evidence type="ECO:0000313" key="4">
    <source>
        <dbReference type="EMBL" id="OZS74678.1"/>
    </source>
</evidence>
<dbReference type="AlphaFoldDB" id="A0A2A5Q484"/>
<dbReference type="SMART" id="SM00419">
    <property type="entry name" value="HTH_CRP"/>
    <property type="match status" value="1"/>
</dbReference>
<dbReference type="PANTHER" id="PTHR24567:SF74">
    <property type="entry name" value="HTH-TYPE TRANSCRIPTIONAL REGULATOR ARCR"/>
    <property type="match status" value="1"/>
</dbReference>
<dbReference type="InterPro" id="IPR036388">
    <property type="entry name" value="WH-like_DNA-bd_sf"/>
</dbReference>
<evidence type="ECO:0000256" key="2">
    <source>
        <dbReference type="ARBA" id="ARBA00023125"/>
    </source>
</evidence>
<accession>A0A2A5Q484</accession>
<protein>
    <submittedName>
        <fullName evidence="4">Crp/Fnr family transcriptional regulator</fullName>
    </submittedName>
</protein>
<keyword evidence="2" id="KW-0238">DNA-binding</keyword>
<name>A0A2A5Q484_PRORE</name>
<dbReference type="EMBL" id="NOWC01000010">
    <property type="protein sequence ID" value="OZS74678.1"/>
    <property type="molecule type" value="Genomic_DNA"/>
</dbReference>
<dbReference type="InterPro" id="IPR014710">
    <property type="entry name" value="RmlC-like_jellyroll"/>
</dbReference>
<dbReference type="GO" id="GO:0003700">
    <property type="term" value="F:DNA-binding transcription factor activity"/>
    <property type="evidence" value="ECO:0007669"/>
    <property type="project" value="TreeGrafter"/>
</dbReference>
<dbReference type="InterPro" id="IPR000595">
    <property type="entry name" value="cNMP-bd_dom"/>
</dbReference>
<dbReference type="Gene3D" id="1.10.10.10">
    <property type="entry name" value="Winged helix-like DNA-binding domain superfamily/Winged helix DNA-binding domain"/>
    <property type="match status" value="1"/>
</dbReference>
<dbReference type="SMART" id="SM00100">
    <property type="entry name" value="cNMP"/>
    <property type="match status" value="1"/>
</dbReference>
<dbReference type="InterPro" id="IPR018490">
    <property type="entry name" value="cNMP-bd_dom_sf"/>
</dbReference>